<dbReference type="VEuPathDB" id="MicrosporidiaDB:NBO_66g0036"/>
<proteinExistence type="predicted"/>
<accession>R0KTL8</accession>
<name>R0KTL8_NOSB1</name>
<dbReference type="AlphaFoldDB" id="R0KTL8"/>
<organism evidence="1 2">
    <name type="scientific">Nosema bombycis (strain CQ1 / CVCC 102059)</name>
    <name type="common">Microsporidian parasite</name>
    <name type="synonym">Pebrine of silkworm</name>
    <dbReference type="NCBI Taxonomy" id="578461"/>
    <lineage>
        <taxon>Eukaryota</taxon>
        <taxon>Fungi</taxon>
        <taxon>Fungi incertae sedis</taxon>
        <taxon>Microsporidia</taxon>
        <taxon>Nosematidae</taxon>
        <taxon>Nosema</taxon>
    </lineage>
</organism>
<evidence type="ECO:0000313" key="1">
    <source>
        <dbReference type="EMBL" id="EOB13577.1"/>
    </source>
</evidence>
<keyword evidence="2" id="KW-1185">Reference proteome</keyword>
<evidence type="ECO:0000313" key="2">
    <source>
        <dbReference type="Proteomes" id="UP000016927"/>
    </source>
</evidence>
<protein>
    <submittedName>
        <fullName evidence="1">Uncharacterized protein</fullName>
    </submittedName>
</protein>
<dbReference type="HOGENOM" id="CLU_2278254_0_0_1"/>
<reference evidence="1 2" key="1">
    <citation type="journal article" date="2013" name="BMC Genomics">
        <title>Comparative genomics of parasitic silkworm microsporidia reveal an association between genome expansion and host adaptation.</title>
        <authorList>
            <person name="Pan G."/>
            <person name="Xu J."/>
            <person name="Li T."/>
            <person name="Xia Q."/>
            <person name="Liu S.L."/>
            <person name="Zhang G."/>
            <person name="Li S."/>
            <person name="Li C."/>
            <person name="Liu H."/>
            <person name="Yang L."/>
            <person name="Liu T."/>
            <person name="Zhang X."/>
            <person name="Wu Z."/>
            <person name="Fan W."/>
            <person name="Dang X."/>
            <person name="Xiang H."/>
            <person name="Tao M."/>
            <person name="Li Y."/>
            <person name="Hu J."/>
            <person name="Li Z."/>
            <person name="Lin L."/>
            <person name="Luo J."/>
            <person name="Geng L."/>
            <person name="Wang L."/>
            <person name="Long M."/>
            <person name="Wan Y."/>
            <person name="He N."/>
            <person name="Zhang Z."/>
            <person name="Lu C."/>
            <person name="Keeling P.J."/>
            <person name="Wang J."/>
            <person name="Xiang Z."/>
            <person name="Zhou Z."/>
        </authorList>
    </citation>
    <scope>NUCLEOTIDE SEQUENCE [LARGE SCALE GENOMIC DNA]</scope>
    <source>
        <strain evidence="2">CQ1 / CVCC 102059</strain>
    </source>
</reference>
<dbReference type="EMBL" id="KB908974">
    <property type="protein sequence ID" value="EOB13577.1"/>
    <property type="molecule type" value="Genomic_DNA"/>
</dbReference>
<dbReference type="Proteomes" id="UP000016927">
    <property type="component" value="Unassembled WGS sequence"/>
</dbReference>
<gene>
    <name evidence="1" type="ORF">NBO_66g0036</name>
</gene>
<sequence length="102" mass="11627">MILSTEKIKLSFEDIVCDYSKMKSALFFIGSKIIEEYGNTFIDKTDAENKRLFKILSDAELALNEDKLQADSILMILSKFLVMAQEDFNADHEVINAILSLK</sequence>